<gene>
    <name evidence="5" type="ORF">DID88_000205</name>
</gene>
<comment type="caution">
    <text evidence="5">The sequence shown here is derived from an EMBL/GenBank/DDBJ whole genome shotgun (WGS) entry which is preliminary data.</text>
</comment>
<reference evidence="5 6" key="1">
    <citation type="submission" date="2018-06" db="EMBL/GenBank/DDBJ databases">
        <title>Genome Sequence of the Brown Rot Fungal Pathogen Monilinia fructigena.</title>
        <authorList>
            <person name="Landi L."/>
            <person name="De Miccolis Angelini R.M."/>
            <person name="Pollastro S."/>
            <person name="Abate D."/>
            <person name="Faretra F."/>
            <person name="Romanazzi G."/>
        </authorList>
    </citation>
    <scope>NUCLEOTIDE SEQUENCE [LARGE SCALE GENOMIC DNA]</scope>
    <source>
        <strain evidence="5 6">Mfrg269</strain>
    </source>
</reference>
<keyword evidence="1" id="KW-0064">Aspartyl protease</keyword>
<evidence type="ECO:0000259" key="4">
    <source>
        <dbReference type="PROSITE" id="PS50994"/>
    </source>
</evidence>
<dbReference type="InterPro" id="IPR001584">
    <property type="entry name" value="Integrase_cat-core"/>
</dbReference>
<dbReference type="SUPFAM" id="SSF56672">
    <property type="entry name" value="DNA/RNA polymerases"/>
    <property type="match status" value="1"/>
</dbReference>
<feature type="region of interest" description="Disordered" evidence="3">
    <location>
        <begin position="803"/>
        <end position="828"/>
    </location>
</feature>
<dbReference type="GO" id="GO:0004190">
    <property type="term" value="F:aspartic-type endopeptidase activity"/>
    <property type="evidence" value="ECO:0007669"/>
    <property type="project" value="UniProtKB-KW"/>
</dbReference>
<dbReference type="Proteomes" id="UP000249056">
    <property type="component" value="Unassembled WGS sequence"/>
</dbReference>
<organism evidence="5 6">
    <name type="scientific">Monilinia fructigena</name>
    <dbReference type="NCBI Taxonomy" id="38457"/>
    <lineage>
        <taxon>Eukaryota</taxon>
        <taxon>Fungi</taxon>
        <taxon>Dikarya</taxon>
        <taxon>Ascomycota</taxon>
        <taxon>Pezizomycotina</taxon>
        <taxon>Leotiomycetes</taxon>
        <taxon>Helotiales</taxon>
        <taxon>Sclerotiniaceae</taxon>
        <taxon>Monilinia</taxon>
    </lineage>
</organism>
<dbReference type="SUPFAM" id="SSF53098">
    <property type="entry name" value="Ribonuclease H-like"/>
    <property type="match status" value="1"/>
</dbReference>
<accession>A0A395IJK1</accession>
<dbReference type="PANTHER" id="PTHR11439">
    <property type="entry name" value="GAG-POL-RELATED RETROTRANSPOSON"/>
    <property type="match status" value="1"/>
</dbReference>
<dbReference type="Pfam" id="PF13976">
    <property type="entry name" value="gag_pre-integrs"/>
    <property type="match status" value="1"/>
</dbReference>
<dbReference type="InterPro" id="IPR013103">
    <property type="entry name" value="RVT_2"/>
</dbReference>
<dbReference type="GO" id="GO:0015074">
    <property type="term" value="P:DNA integration"/>
    <property type="evidence" value="ECO:0007669"/>
    <property type="project" value="InterPro"/>
</dbReference>
<evidence type="ECO:0000313" key="5">
    <source>
        <dbReference type="EMBL" id="RAL60430.1"/>
    </source>
</evidence>
<dbReference type="InterPro" id="IPR054722">
    <property type="entry name" value="PolX-like_BBD"/>
</dbReference>
<protein>
    <recommendedName>
        <fullName evidence="4">Integrase catalytic domain-containing protein</fullName>
    </recommendedName>
</protein>
<keyword evidence="2" id="KW-0694">RNA-binding</keyword>
<feature type="compositionally biased region" description="Basic residues" evidence="3">
    <location>
        <begin position="216"/>
        <end position="237"/>
    </location>
</feature>
<evidence type="ECO:0000313" key="6">
    <source>
        <dbReference type="Proteomes" id="UP000249056"/>
    </source>
</evidence>
<dbReference type="EMBL" id="QKRW01000040">
    <property type="protein sequence ID" value="RAL60430.1"/>
    <property type="molecule type" value="Genomic_DNA"/>
</dbReference>
<dbReference type="OrthoDB" id="3540327at2759"/>
<dbReference type="GO" id="GO:0003723">
    <property type="term" value="F:RNA binding"/>
    <property type="evidence" value="ECO:0007669"/>
    <property type="project" value="UniProtKB-KW"/>
</dbReference>
<dbReference type="Gene3D" id="3.30.420.10">
    <property type="entry name" value="Ribonuclease H-like superfamily/Ribonuclease H"/>
    <property type="match status" value="1"/>
</dbReference>
<evidence type="ECO:0000256" key="1">
    <source>
        <dbReference type="ARBA" id="ARBA00022750"/>
    </source>
</evidence>
<feature type="domain" description="Integrase catalytic" evidence="4">
    <location>
        <begin position="518"/>
        <end position="696"/>
    </location>
</feature>
<dbReference type="Pfam" id="PF07727">
    <property type="entry name" value="RVT_2"/>
    <property type="match status" value="1"/>
</dbReference>
<dbReference type="InterPro" id="IPR057670">
    <property type="entry name" value="SH3_retrovirus"/>
</dbReference>
<sequence>MASKTTVDTVQTKWGTLIVFKGDNWVEFHESLEAAMIASASLDICTGDEAAPVGNRSDIADWRKRRGIAVSIINSCLPPIYRSQIMPFIRDGDLAGAWIKISTFNNSSNPQHIEDIRKHFLHEQFDPKTESIQVFLDRLLHYQHKTSASDSPISDKDVYSQLLSSLPETEIWQTQRNFITTTKMGLQDALYTLQRAERVPRASTNTATANAVHGSLRGRRTQGARGRGGRNRGGYRTHIRDSITSQNVREVNKIDIKSCKFCEKKGHWQKNCFAYIKAKEALRSNKQTTGDSSAYTAVAHSAIAESEYITSLYFASAMHTQSLNDSDWILDSGASHHFTGSLLNLTNITYWSSPHRVRTANNAYVLSTAFGTASIGNFTLRDVWYVEDFHSTQLISVGALTETGRKVIFEGDSASCWKNGQLEMSAKRLNGNYIIRQPISHHAYMVDSNSETEGIDSNDNKAEIMHRRLGHLNYDQMDKLKKSSNGLQYTNKRKVFGRKACEPCLAGRMNEHFNKHTAVRTPTKLRRLHMDLSGIQELSENGNRYFIVVVDDATRSTWIKYAKDKSAGTIVPILMVLINQIEREFNSKVAIIRADNGRGEFGSQFQLEISKKGLIFEPSPPGKHSMNGVAEKKIQDISATARSLLSESGIEPRMWELTTKHAVYLKNRSPTKSLPFGEAGMLSLAITPYEAMSGRQPDFKKLRIFGCKAWARNPQQPGLTTKKFESRILKGEHIFIGMDGNSIYLLLNLHSNTIYRTADADFDEYRYPLKDLKEKTIPEQPGTVKKRKSPPHDKNITIKRRVRKAQEDVQIHTNERQTAQTRNERQAQVYPSRMLRQRQLQANEPAQEVQVPQSSRQRVQVVVEIPRVRPVPTATLVRDALNDSCKKRLRKIFSDQVVQHVVALQAASVHPEASPISNLNSILEESVELDDAMQGDAQAWMEAIRNELQSLKDNGTFEIMSGAVPAGKKLLSSRYVLRNKLDRFGGLARRKARLVIKGYLQRYGIDFQETFAGVARYSTLRTLLAKAAAEDLEIDNMDVETAFLNGELTDTEILMEVPRYFEEIFPEIKLRDEPYLKLKKSLYGLKQAPRVWWTVVRRFFKEIELEESTADPNLFIGKGVYILLYVDDLLIIGNRINVNSIKTTIGSRWKCKDLGDTSMFLGIQIERNRRDRSLKIHQSNYTKKVLHRFGIELTNTKDLPLPPGTVIRNADKSDLLCEDDKTFYLQIVGSTIYLSNCTRPDIAYAVGQLARVMQAPGENHLILAKHLLQYLAGTFPIGVVYSNRLNMLSYEYRIYTDSTWGSSEDRKSVQGVALIRYGGAIVWSSTKQKSTSLCTMEAEIIAANEGAKDIAWMEKLVKDLGERSEDEPFIPTLYCDNESGVDWMQENKFHSKAKHIDIRWHYIRKDMVEAKRLRIVWIPGTDQTADTLTKQLTYPGFTIHGKGLGLDLEC</sequence>
<evidence type="ECO:0000256" key="2">
    <source>
        <dbReference type="ARBA" id="ARBA00022884"/>
    </source>
</evidence>
<dbReference type="PANTHER" id="PTHR11439:SF463">
    <property type="entry name" value="REVERSE TRANSCRIPTASE TY1_COPIA-TYPE DOMAIN-CONTAINING PROTEIN"/>
    <property type="match status" value="1"/>
</dbReference>
<name>A0A395IJK1_9HELO</name>
<dbReference type="InterPro" id="IPR036397">
    <property type="entry name" value="RNaseH_sf"/>
</dbReference>
<dbReference type="Pfam" id="PF22936">
    <property type="entry name" value="Pol_BBD"/>
    <property type="match status" value="1"/>
</dbReference>
<feature type="region of interest" description="Disordered" evidence="3">
    <location>
        <begin position="215"/>
        <end position="237"/>
    </location>
</feature>
<feature type="compositionally biased region" description="Basic and acidic residues" evidence="3">
    <location>
        <begin position="804"/>
        <end position="815"/>
    </location>
</feature>
<dbReference type="InterPro" id="IPR043502">
    <property type="entry name" value="DNA/RNA_pol_sf"/>
</dbReference>
<keyword evidence="1" id="KW-0378">Hydrolase</keyword>
<dbReference type="CDD" id="cd09272">
    <property type="entry name" value="RNase_HI_RT_Ty1"/>
    <property type="match status" value="1"/>
</dbReference>
<dbReference type="PROSITE" id="PS50994">
    <property type="entry name" value="INTEGRASE"/>
    <property type="match status" value="1"/>
</dbReference>
<dbReference type="GO" id="GO:0005634">
    <property type="term" value="C:nucleus"/>
    <property type="evidence" value="ECO:0007669"/>
    <property type="project" value="UniProtKB-ARBA"/>
</dbReference>
<proteinExistence type="predicted"/>
<keyword evidence="1" id="KW-0645">Protease</keyword>
<dbReference type="Pfam" id="PF25597">
    <property type="entry name" value="SH3_retrovirus"/>
    <property type="match status" value="1"/>
</dbReference>
<keyword evidence="6" id="KW-1185">Reference proteome</keyword>
<dbReference type="InterPro" id="IPR012337">
    <property type="entry name" value="RNaseH-like_sf"/>
</dbReference>
<evidence type="ECO:0000256" key="3">
    <source>
        <dbReference type="SAM" id="MobiDB-lite"/>
    </source>
</evidence>
<dbReference type="InterPro" id="IPR025724">
    <property type="entry name" value="GAG-pre-integrase_dom"/>
</dbReference>